<comment type="caution">
    <text evidence="10">The sequence shown here is derived from an EMBL/GenBank/DDBJ whole genome shotgun (WGS) entry which is preliminary data.</text>
</comment>
<dbReference type="PROSITE" id="PS00191">
    <property type="entry name" value="CYTOCHROME_B5_1"/>
    <property type="match status" value="1"/>
</dbReference>
<dbReference type="InterPro" id="IPR009075">
    <property type="entry name" value="AcylCo_DH/oxidase_C"/>
</dbReference>
<dbReference type="PROSITE" id="PS00072">
    <property type="entry name" value="ACYL_COA_DH_1"/>
    <property type="match status" value="1"/>
</dbReference>
<evidence type="ECO:0000256" key="8">
    <source>
        <dbReference type="ARBA" id="ARBA00023004"/>
    </source>
</evidence>
<evidence type="ECO:0000256" key="5">
    <source>
        <dbReference type="ARBA" id="ARBA00022723"/>
    </source>
</evidence>
<dbReference type="SUPFAM" id="SSF55856">
    <property type="entry name" value="Cytochrome b5-like heme/steroid binding domain"/>
    <property type="match status" value="1"/>
</dbReference>
<dbReference type="Proteomes" id="UP000193467">
    <property type="component" value="Unassembled WGS sequence"/>
</dbReference>
<keyword evidence="6" id="KW-0274">FAD</keyword>
<dbReference type="PROSITE" id="PS50255">
    <property type="entry name" value="CYTOCHROME_B5_2"/>
    <property type="match status" value="1"/>
</dbReference>
<dbReference type="InterPro" id="IPR036400">
    <property type="entry name" value="Cyt_B5-like_heme/steroid_sf"/>
</dbReference>
<dbReference type="Gene3D" id="2.40.110.10">
    <property type="entry name" value="Butyryl-CoA Dehydrogenase, subunit A, domain 2"/>
    <property type="match status" value="1"/>
</dbReference>
<evidence type="ECO:0000256" key="7">
    <source>
        <dbReference type="ARBA" id="ARBA00023002"/>
    </source>
</evidence>
<organism evidence="10 11">
    <name type="scientific">Leucosporidium creatinivorum</name>
    <dbReference type="NCBI Taxonomy" id="106004"/>
    <lineage>
        <taxon>Eukaryota</taxon>
        <taxon>Fungi</taxon>
        <taxon>Dikarya</taxon>
        <taxon>Basidiomycota</taxon>
        <taxon>Pucciniomycotina</taxon>
        <taxon>Microbotryomycetes</taxon>
        <taxon>Leucosporidiales</taxon>
        <taxon>Leucosporidium</taxon>
    </lineage>
</organism>
<keyword evidence="4" id="KW-0285">Flavoprotein</keyword>
<dbReference type="InterPro" id="IPR036250">
    <property type="entry name" value="AcylCo_DH-like_C"/>
</dbReference>
<keyword evidence="3" id="KW-0349">Heme</keyword>
<dbReference type="InterPro" id="IPR013786">
    <property type="entry name" value="AcylCoA_DH/ox_N"/>
</dbReference>
<dbReference type="InterPro" id="IPR018506">
    <property type="entry name" value="Cyt_B5_heme-BS"/>
</dbReference>
<dbReference type="GO" id="GO:0046872">
    <property type="term" value="F:metal ion binding"/>
    <property type="evidence" value="ECO:0007669"/>
    <property type="project" value="UniProtKB-KW"/>
</dbReference>
<dbReference type="SMART" id="SM01117">
    <property type="entry name" value="Cyt-b5"/>
    <property type="match status" value="1"/>
</dbReference>
<evidence type="ECO:0000256" key="1">
    <source>
        <dbReference type="ARBA" id="ARBA00001974"/>
    </source>
</evidence>
<dbReference type="InterPro" id="IPR006089">
    <property type="entry name" value="Acyl-CoA_DH_CS"/>
</dbReference>
<dbReference type="GO" id="GO:0050660">
    <property type="term" value="F:flavin adenine dinucleotide binding"/>
    <property type="evidence" value="ECO:0007669"/>
    <property type="project" value="InterPro"/>
</dbReference>
<keyword evidence="5" id="KW-0479">Metal-binding</keyword>
<keyword evidence="8" id="KW-0408">Iron</keyword>
<evidence type="ECO:0000256" key="6">
    <source>
        <dbReference type="ARBA" id="ARBA00022827"/>
    </source>
</evidence>
<dbReference type="SUPFAM" id="SSF56645">
    <property type="entry name" value="Acyl-CoA dehydrogenase NM domain-like"/>
    <property type="match status" value="1"/>
</dbReference>
<dbReference type="Pfam" id="PF02771">
    <property type="entry name" value="Acyl-CoA_dh_N"/>
    <property type="match status" value="1"/>
</dbReference>
<dbReference type="InterPro" id="IPR037069">
    <property type="entry name" value="AcylCoA_DH/ox_N_sf"/>
</dbReference>
<dbReference type="Pfam" id="PF00441">
    <property type="entry name" value="Acyl-CoA_dh_1"/>
    <property type="match status" value="1"/>
</dbReference>
<dbReference type="AlphaFoldDB" id="A0A1Y2EGV6"/>
<dbReference type="Pfam" id="PF02770">
    <property type="entry name" value="Acyl-CoA_dh_M"/>
    <property type="match status" value="1"/>
</dbReference>
<dbReference type="InterPro" id="IPR046373">
    <property type="entry name" value="Acyl-CoA_Oxase/DH_mid-dom_sf"/>
</dbReference>
<protein>
    <submittedName>
        <fullName evidence="10">Acyl-CoA dehydrogenase/oxidase</fullName>
    </submittedName>
</protein>
<accession>A0A1Y2EGV6</accession>
<dbReference type="InterPro" id="IPR006091">
    <property type="entry name" value="Acyl-CoA_Oxase/DH_mid-dom"/>
</dbReference>
<evidence type="ECO:0000313" key="10">
    <source>
        <dbReference type="EMBL" id="ORY70647.1"/>
    </source>
</evidence>
<dbReference type="Gene3D" id="1.10.540.10">
    <property type="entry name" value="Acyl-CoA dehydrogenase/oxidase, N-terminal domain"/>
    <property type="match status" value="1"/>
</dbReference>
<keyword evidence="7" id="KW-0560">Oxidoreductase</keyword>
<evidence type="ECO:0000256" key="2">
    <source>
        <dbReference type="ARBA" id="ARBA00009347"/>
    </source>
</evidence>
<evidence type="ECO:0000259" key="9">
    <source>
        <dbReference type="PROSITE" id="PS50255"/>
    </source>
</evidence>
<gene>
    <name evidence="10" type="ORF">BCR35DRAFT_322227</name>
</gene>
<feature type="domain" description="Cytochrome b5 heme-binding" evidence="9">
    <location>
        <begin position="1"/>
        <end position="78"/>
    </location>
</feature>
<evidence type="ECO:0000256" key="4">
    <source>
        <dbReference type="ARBA" id="ARBA00022630"/>
    </source>
</evidence>
<dbReference type="GO" id="GO:0020037">
    <property type="term" value="F:heme binding"/>
    <property type="evidence" value="ECO:0007669"/>
    <property type="project" value="InterPro"/>
</dbReference>
<comment type="similarity">
    <text evidence="2">Belongs to the acyl-CoA dehydrogenase family.</text>
</comment>
<evidence type="ECO:0000256" key="3">
    <source>
        <dbReference type="ARBA" id="ARBA00022617"/>
    </source>
</evidence>
<dbReference type="Pfam" id="PF00173">
    <property type="entry name" value="Cyt-b5"/>
    <property type="match status" value="1"/>
</dbReference>
<sequence>MKSFTAAEVSKHNKEEDLWTVINGDVYDLSRFVDMHPGGSGVLLASGIAGGDSSEAFFSLHRSDVLLRYQRYKIGILADPASSPYLLPIAGELSKVPSAEPPWLVPTFQSPYFKDSHRALQKEMRFFFDTYVKKEAREREVSHEPPSKELMELMGSPRWEINAMRMGPGKHLQGRKLPGGVSPNEFDYFHEMVVVQELVRIGSPGYMAGLQAGMVIGLPPVLNYGTEKMKAEVLPQILAGRKFISLAISEAAAGSDVQGMTTRATKTADGKFYEVTGTKKWITCGHRSDYFMTGVRTGDRQLSMLLIPRTDRVETKIIKTSYSHAAGTAFVTFDKALVPVENCLGGEGNGIKVILSNFNHERAVICHRIARQSRTIYEETMKWAHLRKVFGKPLIENPVIRQKLAKMLAKVDAGQAWLEHIVYQMCNMTYEEQAKRLAGPMALLKFYLSRSQGEIVDDAVQIWGGRGITQGGMGVYIEQAQRTFKFDSILGGSEEVLADLGVRQASKIMPKAVL</sequence>
<dbReference type="PANTHER" id="PTHR48083:SF28">
    <property type="entry name" value="ACYL-COA DEHYDROGENASE FAMILY PROTEIN (AFU_ORTHOLOGUE AFUA_6G10880)-RELATED"/>
    <property type="match status" value="1"/>
</dbReference>
<comment type="cofactor">
    <cofactor evidence="1">
        <name>FAD</name>
        <dbReference type="ChEBI" id="CHEBI:57692"/>
    </cofactor>
</comment>
<keyword evidence="11" id="KW-1185">Reference proteome</keyword>
<dbReference type="EMBL" id="MCGR01000055">
    <property type="protein sequence ID" value="ORY70647.1"/>
    <property type="molecule type" value="Genomic_DNA"/>
</dbReference>
<dbReference type="OrthoDB" id="2588832at2759"/>
<dbReference type="SUPFAM" id="SSF47203">
    <property type="entry name" value="Acyl-CoA dehydrogenase C-terminal domain-like"/>
    <property type="match status" value="1"/>
</dbReference>
<dbReference type="InParanoid" id="A0A1Y2EGV6"/>
<dbReference type="PANTHER" id="PTHR48083">
    <property type="entry name" value="MEDIUM-CHAIN SPECIFIC ACYL-COA DEHYDROGENASE, MITOCHONDRIAL-RELATED"/>
    <property type="match status" value="1"/>
</dbReference>
<proteinExistence type="inferred from homology"/>
<dbReference type="GO" id="GO:0033539">
    <property type="term" value="P:fatty acid beta-oxidation using acyl-CoA dehydrogenase"/>
    <property type="evidence" value="ECO:0007669"/>
    <property type="project" value="TreeGrafter"/>
</dbReference>
<dbReference type="InterPro" id="IPR009100">
    <property type="entry name" value="AcylCoA_DH/oxidase_NM_dom_sf"/>
</dbReference>
<dbReference type="InterPro" id="IPR050741">
    <property type="entry name" value="Acyl-CoA_dehydrogenase"/>
</dbReference>
<dbReference type="Gene3D" id="1.20.140.10">
    <property type="entry name" value="Butyryl-CoA Dehydrogenase, subunit A, domain 3"/>
    <property type="match status" value="1"/>
</dbReference>
<reference evidence="10 11" key="1">
    <citation type="submission" date="2016-07" db="EMBL/GenBank/DDBJ databases">
        <title>Pervasive Adenine N6-methylation of Active Genes in Fungi.</title>
        <authorList>
            <consortium name="DOE Joint Genome Institute"/>
            <person name="Mondo S.J."/>
            <person name="Dannebaum R.O."/>
            <person name="Kuo R.C."/>
            <person name="Labutti K."/>
            <person name="Haridas S."/>
            <person name="Kuo A."/>
            <person name="Salamov A."/>
            <person name="Ahrendt S.R."/>
            <person name="Lipzen A."/>
            <person name="Sullivan W."/>
            <person name="Andreopoulos W.B."/>
            <person name="Clum A."/>
            <person name="Lindquist E."/>
            <person name="Daum C."/>
            <person name="Ramamoorthy G.K."/>
            <person name="Gryganskyi A."/>
            <person name="Culley D."/>
            <person name="Magnuson J.K."/>
            <person name="James T.Y."/>
            <person name="O'Malley M.A."/>
            <person name="Stajich J.E."/>
            <person name="Spatafora J.W."/>
            <person name="Visel A."/>
            <person name="Grigoriev I.V."/>
        </authorList>
    </citation>
    <scope>NUCLEOTIDE SEQUENCE [LARGE SCALE GENOMIC DNA]</scope>
    <source>
        <strain evidence="10 11">62-1032</strain>
    </source>
</reference>
<dbReference type="STRING" id="106004.A0A1Y2EGV6"/>
<name>A0A1Y2EGV6_9BASI</name>
<dbReference type="GO" id="GO:0003995">
    <property type="term" value="F:acyl-CoA dehydrogenase activity"/>
    <property type="evidence" value="ECO:0007669"/>
    <property type="project" value="InterPro"/>
</dbReference>
<evidence type="ECO:0000313" key="11">
    <source>
        <dbReference type="Proteomes" id="UP000193467"/>
    </source>
</evidence>
<dbReference type="Gene3D" id="3.10.120.10">
    <property type="entry name" value="Cytochrome b5-like heme/steroid binding domain"/>
    <property type="match status" value="1"/>
</dbReference>
<dbReference type="GO" id="GO:0005737">
    <property type="term" value="C:cytoplasm"/>
    <property type="evidence" value="ECO:0007669"/>
    <property type="project" value="TreeGrafter"/>
</dbReference>
<dbReference type="InterPro" id="IPR001199">
    <property type="entry name" value="Cyt_B5-like_heme/steroid-bd"/>
</dbReference>